<keyword evidence="2" id="KW-1185">Reference proteome</keyword>
<comment type="caution">
    <text evidence="1">The sequence shown here is derived from an EMBL/GenBank/DDBJ whole genome shotgun (WGS) entry which is preliminary data.</text>
</comment>
<sequence length="134" mass="15102">MKSRAIVFSRAHKSFQVDVAAPEDDLEMTLLSELKEAQVKLRNEKVLPPHAFSRDKGKQVIEESESSIPPQRVPLQGLVKGGMSEVYYNVLAHLRILHAKLSIYDAQIFFKEMREALIKALQDPDICMVQLAAA</sequence>
<reference evidence="1 2" key="1">
    <citation type="journal article" date="2024" name="Plant Biotechnol. J.">
        <title>Dendrobium thyrsiflorum genome and its molecular insights into genes involved in important horticultural traits.</title>
        <authorList>
            <person name="Chen B."/>
            <person name="Wang J.Y."/>
            <person name="Zheng P.J."/>
            <person name="Li K.L."/>
            <person name="Liang Y.M."/>
            <person name="Chen X.F."/>
            <person name="Zhang C."/>
            <person name="Zhao X."/>
            <person name="He X."/>
            <person name="Zhang G.Q."/>
            <person name="Liu Z.J."/>
            <person name="Xu Q."/>
        </authorList>
    </citation>
    <scope>NUCLEOTIDE SEQUENCE [LARGE SCALE GENOMIC DNA]</scope>
    <source>
        <strain evidence="1">GZMU011</strain>
    </source>
</reference>
<proteinExistence type="predicted"/>
<dbReference type="AlphaFoldDB" id="A0ABD0UG14"/>
<evidence type="ECO:0000313" key="1">
    <source>
        <dbReference type="EMBL" id="KAL0909237.1"/>
    </source>
</evidence>
<organism evidence="1 2">
    <name type="scientific">Dendrobium thyrsiflorum</name>
    <name type="common">Pinecone-like raceme dendrobium</name>
    <name type="synonym">Orchid</name>
    <dbReference type="NCBI Taxonomy" id="117978"/>
    <lineage>
        <taxon>Eukaryota</taxon>
        <taxon>Viridiplantae</taxon>
        <taxon>Streptophyta</taxon>
        <taxon>Embryophyta</taxon>
        <taxon>Tracheophyta</taxon>
        <taxon>Spermatophyta</taxon>
        <taxon>Magnoliopsida</taxon>
        <taxon>Liliopsida</taxon>
        <taxon>Asparagales</taxon>
        <taxon>Orchidaceae</taxon>
        <taxon>Epidendroideae</taxon>
        <taxon>Malaxideae</taxon>
        <taxon>Dendrobiinae</taxon>
        <taxon>Dendrobium</taxon>
    </lineage>
</organism>
<dbReference type="Proteomes" id="UP001552299">
    <property type="component" value="Unassembled WGS sequence"/>
</dbReference>
<gene>
    <name evidence="1" type="ORF">M5K25_020085</name>
</gene>
<dbReference type="EMBL" id="JANQDX010000016">
    <property type="protein sequence ID" value="KAL0909237.1"/>
    <property type="molecule type" value="Genomic_DNA"/>
</dbReference>
<accession>A0ABD0UG14</accession>
<name>A0ABD0UG14_DENTH</name>
<evidence type="ECO:0000313" key="2">
    <source>
        <dbReference type="Proteomes" id="UP001552299"/>
    </source>
</evidence>
<protein>
    <submittedName>
        <fullName evidence="1">Uncharacterized protein</fullName>
    </submittedName>
</protein>